<protein>
    <submittedName>
        <fullName evidence="1">Uncharacterized protein</fullName>
    </submittedName>
</protein>
<dbReference type="EMBL" id="JOJR01010901">
    <property type="protein sequence ID" value="RCN25661.1"/>
    <property type="molecule type" value="Genomic_DNA"/>
</dbReference>
<dbReference type="Proteomes" id="UP000252519">
    <property type="component" value="Unassembled WGS sequence"/>
</dbReference>
<gene>
    <name evidence="1" type="ORF">ANCCAN_28625</name>
</gene>
<evidence type="ECO:0000313" key="1">
    <source>
        <dbReference type="EMBL" id="RCN25661.1"/>
    </source>
</evidence>
<organism evidence="1 2">
    <name type="scientific">Ancylostoma caninum</name>
    <name type="common">Dog hookworm</name>
    <dbReference type="NCBI Taxonomy" id="29170"/>
    <lineage>
        <taxon>Eukaryota</taxon>
        <taxon>Metazoa</taxon>
        <taxon>Ecdysozoa</taxon>
        <taxon>Nematoda</taxon>
        <taxon>Chromadorea</taxon>
        <taxon>Rhabditida</taxon>
        <taxon>Rhabditina</taxon>
        <taxon>Rhabditomorpha</taxon>
        <taxon>Strongyloidea</taxon>
        <taxon>Ancylostomatidae</taxon>
        <taxon>Ancylostomatinae</taxon>
        <taxon>Ancylostoma</taxon>
    </lineage>
</organism>
<dbReference type="OrthoDB" id="6513042at2759"/>
<keyword evidence="2" id="KW-1185">Reference proteome</keyword>
<dbReference type="STRING" id="29170.A0A368F0Q8"/>
<name>A0A368F0Q8_ANCCA</name>
<dbReference type="AlphaFoldDB" id="A0A368F0Q8"/>
<sequence>MFRQRSQHLIHPGKTSLPGLLLSAIRQHPIPLRLRGTFQLQYATSARLGNEAELERAGFDPLEGSSIRYPANEYLRQYEMDIVKSCVAVNSTISLPLAVSADHICAVVIVNFLRLVL</sequence>
<evidence type="ECO:0000313" key="2">
    <source>
        <dbReference type="Proteomes" id="UP000252519"/>
    </source>
</evidence>
<accession>A0A368F0Q8</accession>
<reference evidence="1 2" key="1">
    <citation type="submission" date="2014-10" db="EMBL/GenBank/DDBJ databases">
        <title>Draft genome of the hookworm Ancylostoma caninum.</title>
        <authorList>
            <person name="Mitreva M."/>
        </authorList>
    </citation>
    <scope>NUCLEOTIDE SEQUENCE [LARGE SCALE GENOMIC DNA]</scope>
    <source>
        <strain evidence="1 2">Baltimore</strain>
    </source>
</reference>
<proteinExistence type="predicted"/>
<comment type="caution">
    <text evidence="1">The sequence shown here is derived from an EMBL/GenBank/DDBJ whole genome shotgun (WGS) entry which is preliminary data.</text>
</comment>